<dbReference type="GO" id="GO:0042148">
    <property type="term" value="P:DNA strand invasion"/>
    <property type="evidence" value="ECO:0007669"/>
    <property type="project" value="TreeGrafter"/>
</dbReference>
<dbReference type="GO" id="GO:0000794">
    <property type="term" value="C:condensed nuclear chromosome"/>
    <property type="evidence" value="ECO:0007669"/>
    <property type="project" value="TreeGrafter"/>
</dbReference>
<dbReference type="CDD" id="cd19513">
    <property type="entry name" value="Rad51"/>
    <property type="match status" value="1"/>
</dbReference>
<evidence type="ECO:0000256" key="2">
    <source>
        <dbReference type="ARBA" id="ARBA00007095"/>
    </source>
</evidence>
<dbReference type="GO" id="GO:0006312">
    <property type="term" value="P:mitotic recombination"/>
    <property type="evidence" value="ECO:0007669"/>
    <property type="project" value="TreeGrafter"/>
</dbReference>
<dbReference type="InterPro" id="IPR003593">
    <property type="entry name" value="AAA+_ATPase"/>
</dbReference>
<reference evidence="11 12" key="1">
    <citation type="submission" date="2019-04" db="EMBL/GenBank/DDBJ databases">
        <title>Fungal friends and foes A comparative genomics study of 23 Aspergillus species from section Flavi.</title>
        <authorList>
            <consortium name="DOE Joint Genome Institute"/>
            <person name="Kjaerbolling I."/>
            <person name="Vesth T.C."/>
            <person name="Frisvad J.C."/>
            <person name="Nybo J.L."/>
            <person name="Theobald S."/>
            <person name="Kildgaard S."/>
            <person name="Petersen T.I."/>
            <person name="Kuo A."/>
            <person name="Sato A."/>
            <person name="Lyhne E.K."/>
            <person name="Kogle M.E."/>
            <person name="Wiebenga A."/>
            <person name="Kun R.S."/>
            <person name="Lubbers R.J."/>
            <person name="Makela M.R."/>
            <person name="Barry K."/>
            <person name="Chovatia M."/>
            <person name="Clum A."/>
            <person name="Daum C."/>
            <person name="Haridas S."/>
            <person name="He G."/>
            <person name="LaButti K."/>
            <person name="Lipzen A."/>
            <person name="Mondo S."/>
            <person name="Pangilinan J."/>
            <person name="Riley R."/>
            <person name="Salamov A."/>
            <person name="Simmons B.A."/>
            <person name="Magnuson J.K."/>
            <person name="Henrissat B."/>
            <person name="Mortensen U.H."/>
            <person name="Larsen T.O."/>
            <person name="De vries R.P."/>
            <person name="Grigoriev I.V."/>
            <person name="Machida M."/>
            <person name="Baker S.E."/>
            <person name="Andersen M.R."/>
        </authorList>
    </citation>
    <scope>NUCLEOTIDE SEQUENCE [LARGE SCALE GENOMIC DNA]</scope>
    <source>
        <strain evidence="11 12">CBS 117635</strain>
    </source>
</reference>
<evidence type="ECO:0000259" key="10">
    <source>
        <dbReference type="PROSITE" id="PS50163"/>
    </source>
</evidence>
<evidence type="ECO:0000256" key="6">
    <source>
        <dbReference type="RuleBase" id="RU003422"/>
    </source>
</evidence>
<dbReference type="InterPro" id="IPR020587">
    <property type="entry name" value="RecA_monomer-monomer_interface"/>
</dbReference>
<dbReference type="InterPro" id="IPR027417">
    <property type="entry name" value="P-loop_NTPase"/>
</dbReference>
<evidence type="ECO:0000256" key="7">
    <source>
        <dbReference type="SAM" id="MobiDB-lite"/>
    </source>
</evidence>
<keyword evidence="8" id="KW-1133">Transmembrane helix</keyword>
<dbReference type="SUPFAM" id="SSF52540">
    <property type="entry name" value="P-loop containing nucleoside triphosphate hydrolases"/>
    <property type="match status" value="1"/>
</dbReference>
<dbReference type="NCBIfam" id="NF003301">
    <property type="entry name" value="PRK04301.1"/>
    <property type="match status" value="1"/>
</dbReference>
<dbReference type="GO" id="GO:0005524">
    <property type="term" value="F:ATP binding"/>
    <property type="evidence" value="ECO:0007669"/>
    <property type="project" value="UniProtKB-KW"/>
</dbReference>
<keyword evidence="8" id="KW-0812">Transmembrane</keyword>
<evidence type="ECO:0000256" key="3">
    <source>
        <dbReference type="ARBA" id="ARBA00022741"/>
    </source>
</evidence>
<feature type="transmembrane region" description="Helical" evidence="8">
    <location>
        <begin position="38"/>
        <end position="59"/>
    </location>
</feature>
<dbReference type="PROSITE" id="PS50163">
    <property type="entry name" value="RECA_3"/>
    <property type="match status" value="1"/>
</dbReference>
<feature type="region of interest" description="Disordered" evidence="7">
    <location>
        <begin position="183"/>
        <end position="202"/>
    </location>
</feature>
<dbReference type="GO" id="GO:0007131">
    <property type="term" value="P:reciprocal meiotic recombination"/>
    <property type="evidence" value="ECO:0007669"/>
    <property type="project" value="TreeGrafter"/>
</dbReference>
<dbReference type="GO" id="GO:0070192">
    <property type="term" value="P:chromosome organization involved in meiotic cell cycle"/>
    <property type="evidence" value="ECO:0007669"/>
    <property type="project" value="TreeGrafter"/>
</dbReference>
<dbReference type="PANTHER" id="PTHR22942">
    <property type="entry name" value="RECA/RAD51/RADA DNA STRAND-PAIRING FAMILY MEMBER"/>
    <property type="match status" value="1"/>
</dbReference>
<keyword evidence="4 6" id="KW-0067">ATP-binding</keyword>
<dbReference type="NCBIfam" id="TIGR02239">
    <property type="entry name" value="recomb_RAD51"/>
    <property type="match status" value="1"/>
</dbReference>
<keyword evidence="5" id="KW-0539">Nucleus</keyword>
<evidence type="ECO:0000256" key="1">
    <source>
        <dbReference type="ARBA" id="ARBA00004123"/>
    </source>
</evidence>
<dbReference type="AlphaFoldDB" id="A0A5N6J113"/>
<dbReference type="InterPro" id="IPR020588">
    <property type="entry name" value="RecA_ATP-bd"/>
</dbReference>
<dbReference type="GO" id="GO:1990426">
    <property type="term" value="P:mitotic recombination-dependent replication fork processing"/>
    <property type="evidence" value="ECO:0007669"/>
    <property type="project" value="InterPro"/>
</dbReference>
<keyword evidence="3 6" id="KW-0547">Nucleotide-binding</keyword>
<comment type="similarity">
    <text evidence="2">Belongs to the RecA family. RAD51 subfamily.</text>
</comment>
<comment type="subcellular location">
    <subcellularLocation>
        <location evidence="1">Nucleus</location>
    </subcellularLocation>
</comment>
<dbReference type="Proteomes" id="UP000326289">
    <property type="component" value="Unassembled WGS sequence"/>
</dbReference>
<dbReference type="Pfam" id="PF08423">
    <property type="entry name" value="Rad51"/>
    <property type="match status" value="1"/>
</dbReference>
<dbReference type="FunFam" id="3.40.50.300:FF:000092">
    <property type="entry name" value="DNA repair protein Rad51 homolog"/>
    <property type="match status" value="1"/>
</dbReference>
<keyword evidence="8" id="KW-0472">Membrane</keyword>
<dbReference type="SMART" id="SM00382">
    <property type="entry name" value="AAA"/>
    <property type="match status" value="1"/>
</dbReference>
<sequence>MEMILEGSNSAETSPPWGGVARIHRPVTGKLATWLDNYVFSFFCHFVLVLIYSLCVLFYNRRATRKHAAADAHRKTIQDAEQHPMLSETNEVPFGARALERGVLVEGIWTPGQESPMEPNTPTRHESAGPALTQLPASLTGLVQRPSQTYMPVPLSSQSGPRWAPSVSDIRAESSESLYPNTLHANRSRQSDIQPVGKHHDVADSDVARSKLRLGSRGSWISKPFEKRMPGAEAAKLVPMGFTTATEMHARRSELISITTGSKQLDTLLGGGIETGSITEIFGEFRTGKSQICHTLAVTCQLPFDMGGGEGKCLYIDTEGTFRPVRLLAVAQRYGLVGEEVLDNVAYARAYNSDHQLQLLNQASQMMCETRFSLLVVDSATALYRTDFNGRGELSTRQTHLAKFMRTLQRLADEFGIAVVITNQVVAQVDGGPSAMFNPDPKKPIGGNIIAHASTTRLSLKKGRGETRVCKIYDSPCLPESDCLFAINEDGIGDPSPKDLENN</sequence>
<dbReference type="Gene3D" id="3.40.50.300">
    <property type="entry name" value="P-loop containing nucleotide triphosphate hydrolases"/>
    <property type="match status" value="1"/>
</dbReference>
<dbReference type="PROSITE" id="PS50162">
    <property type="entry name" value="RECA_2"/>
    <property type="match status" value="1"/>
</dbReference>
<dbReference type="GO" id="GO:0003690">
    <property type="term" value="F:double-stranded DNA binding"/>
    <property type="evidence" value="ECO:0007669"/>
    <property type="project" value="InterPro"/>
</dbReference>
<organism evidence="11 12">
    <name type="scientific">Aspergillus minisclerotigenes</name>
    <dbReference type="NCBI Taxonomy" id="656917"/>
    <lineage>
        <taxon>Eukaryota</taxon>
        <taxon>Fungi</taxon>
        <taxon>Dikarya</taxon>
        <taxon>Ascomycota</taxon>
        <taxon>Pezizomycotina</taxon>
        <taxon>Eurotiomycetes</taxon>
        <taxon>Eurotiomycetidae</taxon>
        <taxon>Eurotiales</taxon>
        <taxon>Aspergillaceae</taxon>
        <taxon>Aspergillus</taxon>
        <taxon>Aspergillus subgen. Circumdati</taxon>
    </lineage>
</organism>
<evidence type="ECO:0000259" key="9">
    <source>
        <dbReference type="PROSITE" id="PS50162"/>
    </source>
</evidence>
<accession>A0A5N6J113</accession>
<evidence type="ECO:0000313" key="11">
    <source>
        <dbReference type="EMBL" id="KAB8271854.1"/>
    </source>
</evidence>
<name>A0A5N6J113_9EURO</name>
<feature type="domain" description="RecA family profile 2" evidence="10">
    <location>
        <begin position="434"/>
        <end position="497"/>
    </location>
</feature>
<evidence type="ECO:0000256" key="5">
    <source>
        <dbReference type="ARBA" id="ARBA00023242"/>
    </source>
</evidence>
<keyword evidence="12" id="KW-1185">Reference proteome</keyword>
<evidence type="ECO:0000256" key="8">
    <source>
        <dbReference type="SAM" id="Phobius"/>
    </source>
</evidence>
<dbReference type="InterPro" id="IPR013632">
    <property type="entry name" value="Rad51_C"/>
</dbReference>
<protein>
    <submittedName>
        <fullName evidence="11">Rad51-domain-containing protein</fullName>
    </submittedName>
</protein>
<evidence type="ECO:0000256" key="4">
    <source>
        <dbReference type="ARBA" id="ARBA00022840"/>
    </source>
</evidence>
<proteinExistence type="inferred from homology"/>
<dbReference type="InterPro" id="IPR011941">
    <property type="entry name" value="DNA_recomb/repair_Rad51"/>
</dbReference>
<dbReference type="GO" id="GO:0000150">
    <property type="term" value="F:DNA strand exchange activity"/>
    <property type="evidence" value="ECO:0007669"/>
    <property type="project" value="InterPro"/>
</dbReference>
<dbReference type="GO" id="GO:0003697">
    <property type="term" value="F:single-stranded DNA binding"/>
    <property type="evidence" value="ECO:0007669"/>
    <property type="project" value="InterPro"/>
</dbReference>
<dbReference type="PANTHER" id="PTHR22942:SF39">
    <property type="entry name" value="DNA REPAIR PROTEIN RAD51 HOMOLOG 1"/>
    <property type="match status" value="1"/>
</dbReference>
<dbReference type="GO" id="GO:0140664">
    <property type="term" value="F:ATP-dependent DNA damage sensor activity"/>
    <property type="evidence" value="ECO:0007669"/>
    <property type="project" value="InterPro"/>
</dbReference>
<feature type="domain" description="RecA family profile 1" evidence="9">
    <location>
        <begin position="254"/>
        <end position="425"/>
    </location>
</feature>
<dbReference type="GO" id="GO:0000730">
    <property type="term" value="P:DNA recombinase assembly"/>
    <property type="evidence" value="ECO:0007669"/>
    <property type="project" value="TreeGrafter"/>
</dbReference>
<gene>
    <name evidence="11" type="ORF">BDV30DRAFT_249839</name>
</gene>
<evidence type="ECO:0000313" key="12">
    <source>
        <dbReference type="Proteomes" id="UP000326289"/>
    </source>
</evidence>
<dbReference type="EMBL" id="ML732812">
    <property type="protein sequence ID" value="KAB8271854.1"/>
    <property type="molecule type" value="Genomic_DNA"/>
</dbReference>